<gene>
    <name evidence="2" type="ORF">DB745_13955</name>
    <name evidence="3" type="ORF">DIZ81_13915</name>
</gene>
<dbReference type="Proteomes" id="UP000306421">
    <property type="component" value="Unassembled WGS sequence"/>
</dbReference>
<dbReference type="EMBL" id="QFGG01000019">
    <property type="protein sequence ID" value="TID39748.1"/>
    <property type="molecule type" value="Genomic_DNA"/>
</dbReference>
<dbReference type="InterPro" id="IPR041657">
    <property type="entry name" value="HTH_17"/>
</dbReference>
<dbReference type="SUPFAM" id="SSF46955">
    <property type="entry name" value="Putative DNA-binding domain"/>
    <property type="match status" value="1"/>
</dbReference>
<comment type="caution">
    <text evidence="3">The sequence shown here is derived from an EMBL/GenBank/DDBJ whole genome shotgun (WGS) entry which is preliminary data.</text>
</comment>
<dbReference type="NCBIfam" id="TIGR01764">
    <property type="entry name" value="excise"/>
    <property type="match status" value="1"/>
</dbReference>
<dbReference type="InterPro" id="IPR009061">
    <property type="entry name" value="DNA-bd_dom_put_sf"/>
</dbReference>
<dbReference type="EMBL" id="QCXM01000024">
    <property type="protein sequence ID" value="PUT44487.1"/>
    <property type="molecule type" value="Genomic_DNA"/>
</dbReference>
<dbReference type="AlphaFoldDB" id="A0AB38N384"/>
<evidence type="ECO:0000259" key="1">
    <source>
        <dbReference type="Pfam" id="PF12728"/>
    </source>
</evidence>
<dbReference type="GO" id="GO:0003677">
    <property type="term" value="F:DNA binding"/>
    <property type="evidence" value="ECO:0007669"/>
    <property type="project" value="UniProtKB-KW"/>
</dbReference>
<proteinExistence type="predicted"/>
<sequence length="96" mass="11199">MKTLDLEKAAEFLGAHKETIRRLVATGRLPGVKIGRKWIFIEQDLAMYIRNKYFYVDASQGDHRSNTKWHSTKERKFGGLISITKEKEYEKLLGLK</sequence>
<dbReference type="RefSeq" id="WP_108295127.1">
    <property type="nucleotide sequence ID" value="NZ_JAWVLH010000017.1"/>
</dbReference>
<keyword evidence="3" id="KW-0238">DNA-binding</keyword>
<organism evidence="3 5">
    <name type="scientific">Legionella taurinensis</name>
    <dbReference type="NCBI Taxonomy" id="70611"/>
    <lineage>
        <taxon>Bacteria</taxon>
        <taxon>Pseudomonadati</taxon>
        <taxon>Pseudomonadota</taxon>
        <taxon>Gammaproteobacteria</taxon>
        <taxon>Legionellales</taxon>
        <taxon>Legionellaceae</taxon>
        <taxon>Legionella</taxon>
    </lineage>
</organism>
<feature type="domain" description="Helix-turn-helix" evidence="1">
    <location>
        <begin position="4"/>
        <end position="52"/>
    </location>
</feature>
<dbReference type="Pfam" id="PF12728">
    <property type="entry name" value="HTH_17"/>
    <property type="match status" value="1"/>
</dbReference>
<evidence type="ECO:0000313" key="4">
    <source>
        <dbReference type="Proteomes" id="UP000251035"/>
    </source>
</evidence>
<accession>A0AB38N384</accession>
<keyword evidence="4" id="KW-1185">Reference proteome</keyword>
<evidence type="ECO:0000313" key="2">
    <source>
        <dbReference type="EMBL" id="PUT44487.1"/>
    </source>
</evidence>
<dbReference type="Proteomes" id="UP000251035">
    <property type="component" value="Unassembled WGS sequence"/>
</dbReference>
<name>A0AB38N384_9GAMM</name>
<evidence type="ECO:0000313" key="5">
    <source>
        <dbReference type="Proteomes" id="UP000306421"/>
    </source>
</evidence>
<evidence type="ECO:0000313" key="3">
    <source>
        <dbReference type="EMBL" id="TID39748.1"/>
    </source>
</evidence>
<protein>
    <submittedName>
        <fullName evidence="3">DNA-binding protein</fullName>
    </submittedName>
</protein>
<dbReference type="InterPro" id="IPR010093">
    <property type="entry name" value="SinI_DNA-bd"/>
</dbReference>
<reference evidence="3 5" key="2">
    <citation type="submission" date="2018-04" db="EMBL/GenBank/DDBJ databases">
        <title>Whole genome sequence comparison of clinical and drinking water Legionella pneumophila isolates.</title>
        <authorList>
            <person name="Garner E."/>
        </authorList>
    </citation>
    <scope>NUCLEOTIDE SEQUENCE [LARGE SCALE GENOMIC DNA]</scope>
    <source>
        <strain evidence="3 5">WH02</strain>
    </source>
</reference>
<reference evidence="2 4" key="1">
    <citation type="submission" date="2018-04" db="EMBL/GenBank/DDBJ databases">
        <title>Whole genome sequence comparison of clinical and drinking water Legionella pneumophila isolates associated with the Flint Water Crisis.</title>
        <authorList>
            <person name="Garner E."/>
            <person name="Brown C."/>
            <person name="Schwake O."/>
            <person name="Coil D."/>
            <person name="Jospin G."/>
            <person name="Eisen J."/>
            <person name="Edwards M."/>
            <person name="Pruden A."/>
        </authorList>
    </citation>
    <scope>NUCLEOTIDE SEQUENCE [LARGE SCALE GENOMIC DNA]</scope>
    <source>
        <strain evidence="2 4">Genessee03</strain>
    </source>
</reference>